<dbReference type="PROSITE" id="PS51257">
    <property type="entry name" value="PROKAR_LIPOPROTEIN"/>
    <property type="match status" value="1"/>
</dbReference>
<dbReference type="Proteomes" id="UP001221686">
    <property type="component" value="Unassembled WGS sequence"/>
</dbReference>
<feature type="compositionally biased region" description="Low complexity" evidence="1">
    <location>
        <begin position="25"/>
        <end position="81"/>
    </location>
</feature>
<evidence type="ECO:0000313" key="3">
    <source>
        <dbReference type="Proteomes" id="UP001221686"/>
    </source>
</evidence>
<keyword evidence="3" id="KW-1185">Reference proteome</keyword>
<dbReference type="RefSeq" id="WP_272089632.1">
    <property type="nucleotide sequence ID" value="NZ_JAQNDL010000003.1"/>
</dbReference>
<reference evidence="2 3" key="1">
    <citation type="submission" date="2022-11" db="EMBL/GenBank/DDBJ databases">
        <title>Minimal conservation of predation-associated metabolite biosynthetic gene clusters underscores biosynthetic potential of Myxococcota including descriptions for ten novel species: Archangium lansinium sp. nov., Myxococcus landrumus sp. nov., Nannocystis bai.</title>
        <authorList>
            <person name="Ahearne A."/>
            <person name="Stevens C."/>
            <person name="Dowd S."/>
        </authorList>
    </citation>
    <scope>NUCLEOTIDE SEQUENCE [LARGE SCALE GENOMIC DNA]</scope>
    <source>
        <strain evidence="2 3">BB15-2</strain>
    </source>
</reference>
<evidence type="ECO:0000313" key="2">
    <source>
        <dbReference type="EMBL" id="MDC0721131.1"/>
    </source>
</evidence>
<accession>A0ABT5E5K7</accession>
<dbReference type="EMBL" id="JAQNDL010000003">
    <property type="protein sequence ID" value="MDC0721131.1"/>
    <property type="molecule type" value="Genomic_DNA"/>
</dbReference>
<feature type="region of interest" description="Disordered" evidence="1">
    <location>
        <begin position="15"/>
        <end position="81"/>
    </location>
</feature>
<name>A0ABT5E5K7_9BACT</name>
<sequence length="242" mass="24716">MPLRVALVATLAAACSPKSDDPIDTDTGTATDPGATTEPGGTASTEPGATMTTGTGGTETDTGESSSEPTTTDPTTGGATTGEDSVCPTYCAQREACGLPNGEDCVGECESELDAMAFVGAGCRDAYEGYYACFTEVTCTEQDMGACDDAYWATRAEVCARPACLDLCGFLVDCGSVSEDNKVGCAVECTLGTTSAFVDSEACALAMEDILICEVETLTCEQINEAASCEAEKTAQKEICGV</sequence>
<organism evidence="2 3">
    <name type="scientific">Nannocystis bainbridge</name>
    <dbReference type="NCBI Taxonomy" id="2995303"/>
    <lineage>
        <taxon>Bacteria</taxon>
        <taxon>Pseudomonadati</taxon>
        <taxon>Myxococcota</taxon>
        <taxon>Polyangia</taxon>
        <taxon>Nannocystales</taxon>
        <taxon>Nannocystaceae</taxon>
        <taxon>Nannocystis</taxon>
    </lineage>
</organism>
<gene>
    <name evidence="2" type="ORF">POL25_29770</name>
</gene>
<comment type="caution">
    <text evidence="2">The sequence shown here is derived from an EMBL/GenBank/DDBJ whole genome shotgun (WGS) entry which is preliminary data.</text>
</comment>
<evidence type="ECO:0000256" key="1">
    <source>
        <dbReference type="SAM" id="MobiDB-lite"/>
    </source>
</evidence>
<proteinExistence type="predicted"/>
<protein>
    <submittedName>
        <fullName evidence="2">Uncharacterized protein</fullName>
    </submittedName>
</protein>